<dbReference type="EMBL" id="CP062789">
    <property type="protein sequence ID" value="QOK24201.1"/>
    <property type="molecule type" value="Genomic_DNA"/>
</dbReference>
<name>A0A7L9J3K5_9MICO</name>
<dbReference type="RefSeq" id="WP_192912031.1">
    <property type="nucleotide sequence ID" value="NZ_CP062789.1"/>
</dbReference>
<sequence>MNSTDVWSFYEAIGEADRRGLTPQEEQVAAICDLRQEINSGGFDGYFRYWGGNTAPTALSGLRALLGEPWAALLEDALALFGDTYPSNQTHREELLDRLDLGDALDELDSRFYDLESSTDADERLTHALRR</sequence>
<gene>
    <name evidence="2" type="ORF">IGS73_07535</name>
</gene>
<dbReference type="InterPro" id="IPR025402">
    <property type="entry name" value="DMP19_C"/>
</dbReference>
<organism evidence="2 3">
    <name type="scientific">Janibacter indicus</name>
    <dbReference type="NCBI Taxonomy" id="857417"/>
    <lineage>
        <taxon>Bacteria</taxon>
        <taxon>Bacillati</taxon>
        <taxon>Actinomycetota</taxon>
        <taxon>Actinomycetes</taxon>
        <taxon>Micrococcales</taxon>
        <taxon>Intrasporangiaceae</taxon>
        <taxon>Janibacter</taxon>
    </lineage>
</organism>
<accession>A0A7L9J3K5</accession>
<feature type="domain" description="DNA mimic protein DMP19 C-terminal" evidence="1">
    <location>
        <begin position="20"/>
        <end position="129"/>
    </location>
</feature>
<proteinExistence type="predicted"/>
<dbReference type="Pfam" id="PF14300">
    <property type="entry name" value="DMP19"/>
    <property type="match status" value="1"/>
</dbReference>
<dbReference type="Proteomes" id="UP000593998">
    <property type="component" value="Chromosome"/>
</dbReference>
<evidence type="ECO:0000313" key="3">
    <source>
        <dbReference type="Proteomes" id="UP000593998"/>
    </source>
</evidence>
<protein>
    <submittedName>
        <fullName evidence="2">DUF4375 domain-containing protein</fullName>
    </submittedName>
</protein>
<dbReference type="Gene3D" id="1.20.1420.60">
    <property type="match status" value="1"/>
</dbReference>
<evidence type="ECO:0000259" key="1">
    <source>
        <dbReference type="Pfam" id="PF14300"/>
    </source>
</evidence>
<evidence type="ECO:0000313" key="2">
    <source>
        <dbReference type="EMBL" id="QOK24201.1"/>
    </source>
</evidence>
<dbReference type="AlphaFoldDB" id="A0A7L9J3K5"/>
<reference evidence="2 3" key="1">
    <citation type="submission" date="2020-10" db="EMBL/GenBank/DDBJ databases">
        <title>Janibacter indicus TT2 genome sequence.</title>
        <authorList>
            <person name="Lee K."/>
            <person name="Ganzorig M."/>
        </authorList>
    </citation>
    <scope>NUCLEOTIDE SEQUENCE [LARGE SCALE GENOMIC DNA]</scope>
    <source>
        <strain evidence="2 3">TT2</strain>
    </source>
</reference>